<dbReference type="InterPro" id="IPR001623">
    <property type="entry name" value="DnaJ_domain"/>
</dbReference>
<evidence type="ECO:0000256" key="1">
    <source>
        <dbReference type="SAM" id="MobiDB-lite"/>
    </source>
</evidence>
<dbReference type="OrthoDB" id="442087at2759"/>
<organism evidence="3 4">
    <name type="scientific">Alectoria fallacina</name>
    <dbReference type="NCBI Taxonomy" id="1903189"/>
    <lineage>
        <taxon>Eukaryota</taxon>
        <taxon>Fungi</taxon>
        <taxon>Dikarya</taxon>
        <taxon>Ascomycota</taxon>
        <taxon>Pezizomycotina</taxon>
        <taxon>Lecanoromycetes</taxon>
        <taxon>OSLEUM clade</taxon>
        <taxon>Lecanoromycetidae</taxon>
        <taxon>Lecanorales</taxon>
        <taxon>Lecanorineae</taxon>
        <taxon>Parmeliaceae</taxon>
        <taxon>Alectoria</taxon>
    </lineage>
</organism>
<dbReference type="Pfam" id="PF00226">
    <property type="entry name" value="DnaJ"/>
    <property type="match status" value="1"/>
</dbReference>
<protein>
    <recommendedName>
        <fullName evidence="2">J domain-containing protein</fullName>
    </recommendedName>
</protein>
<proteinExistence type="predicted"/>
<gene>
    <name evidence="3" type="ORF">ALECFALPRED_001847</name>
</gene>
<dbReference type="Gene3D" id="1.10.287.110">
    <property type="entry name" value="DnaJ domain"/>
    <property type="match status" value="1"/>
</dbReference>
<accession>A0A8H3FBQ6</accession>
<dbReference type="EMBL" id="CAJPDR010000147">
    <property type="protein sequence ID" value="CAF9921634.1"/>
    <property type="molecule type" value="Genomic_DNA"/>
</dbReference>
<evidence type="ECO:0000259" key="2">
    <source>
        <dbReference type="PROSITE" id="PS50076"/>
    </source>
</evidence>
<dbReference type="CDD" id="cd06257">
    <property type="entry name" value="DnaJ"/>
    <property type="match status" value="1"/>
</dbReference>
<comment type="caution">
    <text evidence="3">The sequence shown here is derived from an EMBL/GenBank/DDBJ whole genome shotgun (WGS) entry which is preliminary data.</text>
</comment>
<feature type="region of interest" description="Disordered" evidence="1">
    <location>
        <begin position="223"/>
        <end position="302"/>
    </location>
</feature>
<dbReference type="SMART" id="SM00271">
    <property type="entry name" value="DnaJ"/>
    <property type="match status" value="1"/>
</dbReference>
<feature type="compositionally biased region" description="Basic and acidic residues" evidence="1">
    <location>
        <begin position="235"/>
        <end position="302"/>
    </location>
</feature>
<name>A0A8H3FBQ6_9LECA</name>
<evidence type="ECO:0000313" key="4">
    <source>
        <dbReference type="Proteomes" id="UP000664203"/>
    </source>
</evidence>
<dbReference type="PANTHER" id="PTHR24074">
    <property type="entry name" value="CO-CHAPERONE PROTEIN DJLA"/>
    <property type="match status" value="1"/>
</dbReference>
<dbReference type="PRINTS" id="PR00625">
    <property type="entry name" value="JDOMAIN"/>
</dbReference>
<dbReference type="PROSITE" id="PS50076">
    <property type="entry name" value="DNAJ_2"/>
    <property type="match status" value="1"/>
</dbReference>
<keyword evidence="4" id="KW-1185">Reference proteome</keyword>
<dbReference type="InterPro" id="IPR036869">
    <property type="entry name" value="J_dom_sf"/>
</dbReference>
<sequence length="330" mass="39076">MSDPNSKCFYEVLGVPPQAQKQEIKNAYRRLALRFHPDKNHGVSSAKELFQEIQAAYETLSEDNKRAQYDANTGFLPSNPSRRAWREPSYEPYNAYARDPPFWSAELREMTVQKCERITKIQHLESQIRELVANLDDLFDREDRALSKERRAQGRFSFIKLRPPQVNAQRHRDFLTKSACINTHLDRVKNELRTAHEDHKKLLQKDNARKTWWARERVRRVEEANRRAATTAAEAARRKAERAHQDGERDMEGARIAEEIRQQAREEAIRTARAEKAEEERRKRAERARQDPEAAREAEREAQDWLAWQRQEMFEPERKDELPGVRQNFF</sequence>
<evidence type="ECO:0000313" key="3">
    <source>
        <dbReference type="EMBL" id="CAF9921634.1"/>
    </source>
</evidence>
<dbReference type="Proteomes" id="UP000664203">
    <property type="component" value="Unassembled WGS sequence"/>
</dbReference>
<dbReference type="AlphaFoldDB" id="A0A8H3FBQ6"/>
<dbReference type="SUPFAM" id="SSF46565">
    <property type="entry name" value="Chaperone J-domain"/>
    <property type="match status" value="1"/>
</dbReference>
<reference evidence="3" key="1">
    <citation type="submission" date="2021-03" db="EMBL/GenBank/DDBJ databases">
        <authorList>
            <person name="Tagirdzhanova G."/>
        </authorList>
    </citation>
    <scope>NUCLEOTIDE SEQUENCE</scope>
</reference>
<feature type="domain" description="J" evidence="2">
    <location>
        <begin position="8"/>
        <end position="73"/>
    </location>
</feature>
<dbReference type="InterPro" id="IPR050817">
    <property type="entry name" value="DjlA_DnaK_co-chaperone"/>
</dbReference>